<gene>
    <name evidence="2" type="primary">ccoM</name>
    <name evidence="2" type="ORF">QVZ43_09780</name>
</gene>
<evidence type="ECO:0000256" key="1">
    <source>
        <dbReference type="SAM" id="Phobius"/>
    </source>
</evidence>
<accession>A0ABT8W186</accession>
<keyword evidence="1" id="KW-1133">Transmembrane helix</keyword>
<sequence length="50" mass="5371">MYMDAVVIAGLVVVLLVVGFFGGVALFVAKDQKEHGPETRTKSDHAGQRL</sequence>
<keyword evidence="1" id="KW-0472">Membrane</keyword>
<dbReference type="RefSeq" id="WP_302909787.1">
    <property type="nucleotide sequence ID" value="NZ_JAUMIS010000002.1"/>
</dbReference>
<dbReference type="NCBIfam" id="NF041600">
    <property type="entry name" value="cyt_ox_CcoM"/>
    <property type="match status" value="1"/>
</dbReference>
<proteinExistence type="predicted"/>
<evidence type="ECO:0000313" key="3">
    <source>
        <dbReference type="Proteomes" id="UP001168640"/>
    </source>
</evidence>
<dbReference type="EMBL" id="JAUMIS010000002">
    <property type="protein sequence ID" value="MDO3722013.1"/>
    <property type="molecule type" value="Genomic_DNA"/>
</dbReference>
<feature type="transmembrane region" description="Helical" evidence="1">
    <location>
        <begin position="6"/>
        <end position="29"/>
    </location>
</feature>
<reference evidence="2" key="1">
    <citation type="submission" date="2023-07" db="EMBL/GenBank/DDBJ databases">
        <title>Marinobacter sp. chi1 genome sequencing and assembly.</title>
        <authorList>
            <person name="Park S."/>
        </authorList>
    </citation>
    <scope>NUCLEOTIDE SEQUENCE</scope>
    <source>
        <strain evidence="2">Chi1</strain>
    </source>
</reference>
<comment type="caution">
    <text evidence="2">The sequence shown here is derived from an EMBL/GenBank/DDBJ whole genome shotgun (WGS) entry which is preliminary data.</text>
</comment>
<organism evidence="2 3">
    <name type="scientific">Marinobacter suaedae</name>
    <dbReference type="NCBI Taxonomy" id="3057675"/>
    <lineage>
        <taxon>Bacteria</taxon>
        <taxon>Pseudomonadati</taxon>
        <taxon>Pseudomonadota</taxon>
        <taxon>Gammaproteobacteria</taxon>
        <taxon>Pseudomonadales</taxon>
        <taxon>Marinobacteraceae</taxon>
        <taxon>Marinobacter</taxon>
    </lineage>
</organism>
<keyword evidence="3" id="KW-1185">Reference proteome</keyword>
<dbReference type="InterPro" id="IPR048085">
    <property type="entry name" value="Cyt_ox_CcoM-like"/>
</dbReference>
<protein>
    <submittedName>
        <fullName evidence="2">Cytochrome c oxidase subunit CcoM</fullName>
    </submittedName>
</protein>
<keyword evidence="1" id="KW-0812">Transmembrane</keyword>
<name>A0ABT8W186_9GAMM</name>
<dbReference type="Proteomes" id="UP001168640">
    <property type="component" value="Unassembled WGS sequence"/>
</dbReference>
<evidence type="ECO:0000313" key="2">
    <source>
        <dbReference type="EMBL" id="MDO3722013.1"/>
    </source>
</evidence>